<feature type="transmembrane region" description="Helical" evidence="1">
    <location>
        <begin position="6"/>
        <end position="23"/>
    </location>
</feature>
<accession>A0A4R2IEF4</accession>
<organism evidence="2 3">
    <name type="scientific">Dokdonella fugitiva</name>
    <dbReference type="NCBI Taxonomy" id="328517"/>
    <lineage>
        <taxon>Bacteria</taxon>
        <taxon>Pseudomonadati</taxon>
        <taxon>Pseudomonadota</taxon>
        <taxon>Gammaproteobacteria</taxon>
        <taxon>Lysobacterales</taxon>
        <taxon>Rhodanobacteraceae</taxon>
        <taxon>Dokdonella</taxon>
    </lineage>
</organism>
<reference evidence="2 3" key="1">
    <citation type="journal article" date="2015" name="Stand. Genomic Sci.">
        <title>Genomic Encyclopedia of Bacterial and Archaeal Type Strains, Phase III: the genomes of soil and plant-associated and newly described type strains.</title>
        <authorList>
            <person name="Whitman W.B."/>
            <person name="Woyke T."/>
            <person name="Klenk H.P."/>
            <person name="Zhou Y."/>
            <person name="Lilburn T.G."/>
            <person name="Beck B.J."/>
            <person name="De Vos P."/>
            <person name="Vandamme P."/>
            <person name="Eisen J.A."/>
            <person name="Garrity G."/>
            <person name="Hugenholtz P."/>
            <person name="Kyrpides N.C."/>
        </authorList>
    </citation>
    <scope>NUCLEOTIDE SEQUENCE [LARGE SCALE GENOMIC DNA]</scope>
    <source>
        <strain evidence="2 3">A3</strain>
    </source>
</reference>
<comment type="caution">
    <text evidence="2">The sequence shown here is derived from an EMBL/GenBank/DDBJ whole genome shotgun (WGS) entry which is preliminary data.</text>
</comment>
<evidence type="ECO:0000313" key="2">
    <source>
        <dbReference type="EMBL" id="TCO43041.1"/>
    </source>
</evidence>
<proteinExistence type="predicted"/>
<keyword evidence="1" id="KW-0812">Transmembrane</keyword>
<dbReference type="OrthoDB" id="9156649at2"/>
<dbReference type="Proteomes" id="UP000294862">
    <property type="component" value="Unassembled WGS sequence"/>
</dbReference>
<evidence type="ECO:0000256" key="1">
    <source>
        <dbReference type="SAM" id="Phobius"/>
    </source>
</evidence>
<keyword evidence="1" id="KW-0472">Membrane</keyword>
<evidence type="ECO:0008006" key="4">
    <source>
        <dbReference type="Google" id="ProtNLM"/>
    </source>
</evidence>
<dbReference type="EMBL" id="SLWQ01000001">
    <property type="protein sequence ID" value="TCO43041.1"/>
    <property type="molecule type" value="Genomic_DNA"/>
</dbReference>
<keyword evidence="1" id="KW-1133">Transmembrane helix</keyword>
<protein>
    <recommendedName>
        <fullName evidence="4">Cation/multidrug efflux pump</fullName>
    </recommendedName>
</protein>
<sequence length="225" mass="24531">MSLTPFLVALFAFAAVCALFATGHGVHARRRWRERRRVAATLRLAWCLVFLALALLGGVAGSLLVGYRRLAAEAPVARIEARALGAQRYAVDIATPDGEHRTVELAGDDWQLDARVIKWTPRAVMLGAQPLYRLERIGGRYRDVAQERSSARTVVALDDARLPDLWTVKRAFPRWLPWVDADYGSAAYLPLVDGGRYDVTLAAAGGLVARPADAATAEKLRADGG</sequence>
<name>A0A4R2IEF4_9GAMM</name>
<dbReference type="AlphaFoldDB" id="A0A4R2IEF4"/>
<gene>
    <name evidence="2" type="ORF">EV148_101454</name>
</gene>
<evidence type="ECO:0000313" key="3">
    <source>
        <dbReference type="Proteomes" id="UP000294862"/>
    </source>
</evidence>
<keyword evidence="3" id="KW-1185">Reference proteome</keyword>
<dbReference type="RefSeq" id="WP_131992820.1">
    <property type="nucleotide sequence ID" value="NZ_SLWQ01000001.1"/>
</dbReference>
<feature type="transmembrane region" description="Helical" evidence="1">
    <location>
        <begin position="44"/>
        <end position="67"/>
    </location>
</feature>